<dbReference type="PANTHER" id="PTHR22692">
    <property type="entry name" value="MYOSIN VII, XV"/>
    <property type="match status" value="1"/>
</dbReference>
<dbReference type="Pfam" id="PF02174">
    <property type="entry name" value="IRS"/>
    <property type="match status" value="1"/>
</dbReference>
<dbReference type="Gene3D" id="2.30.29.30">
    <property type="entry name" value="Pleckstrin-homology domain (PH domain)/Phosphotyrosine-binding domain (PTB)"/>
    <property type="match status" value="2"/>
</dbReference>
<dbReference type="InterPro" id="IPR051567">
    <property type="entry name" value="Unconventional_Myosin_ATPase"/>
</dbReference>
<dbReference type="InterPro" id="IPR000048">
    <property type="entry name" value="IQ_motif_EF-hand-BS"/>
</dbReference>
<keyword evidence="5" id="KW-0677">Repeat</keyword>
<dbReference type="InterPro" id="IPR027417">
    <property type="entry name" value="P-loop_NTPase"/>
</dbReference>
<dbReference type="InterPro" id="IPR038185">
    <property type="entry name" value="MyTH4_dom_sf"/>
</dbReference>
<dbReference type="SMART" id="SM00139">
    <property type="entry name" value="MyTH4"/>
    <property type="match status" value="2"/>
</dbReference>
<dbReference type="InterPro" id="IPR002404">
    <property type="entry name" value="IRS_PTB"/>
</dbReference>
<evidence type="ECO:0000256" key="3">
    <source>
        <dbReference type="ARBA" id="ARBA00022443"/>
    </source>
</evidence>
<dbReference type="HOGENOM" id="CLU_000192_14_0_1"/>
<feature type="domain" description="FERM" evidence="11">
    <location>
        <begin position="1888"/>
        <end position="2193"/>
    </location>
</feature>
<dbReference type="InterPro" id="IPR011993">
    <property type="entry name" value="PH-like_dom_sf"/>
</dbReference>
<evidence type="ECO:0000256" key="9">
    <source>
        <dbReference type="SAM" id="MobiDB-lite"/>
    </source>
</evidence>
<dbReference type="SUPFAM" id="SSF50044">
    <property type="entry name" value="SH3-domain"/>
    <property type="match status" value="1"/>
</dbReference>
<dbReference type="SUPFAM" id="SSF52540">
    <property type="entry name" value="P-loop containing nucleoside triphosphate hydrolases"/>
    <property type="match status" value="1"/>
</dbReference>
<dbReference type="SUPFAM" id="SSF50729">
    <property type="entry name" value="PH domain-like"/>
    <property type="match status" value="1"/>
</dbReference>
<dbReference type="GO" id="GO:0003779">
    <property type="term" value="F:actin binding"/>
    <property type="evidence" value="ECO:0007669"/>
    <property type="project" value="UniProtKB-KW"/>
</dbReference>
<feature type="compositionally biased region" description="Polar residues" evidence="9">
    <location>
        <begin position="994"/>
        <end position="1038"/>
    </location>
</feature>
<feature type="region of interest" description="Disordered" evidence="9">
    <location>
        <begin position="1151"/>
        <end position="1171"/>
    </location>
</feature>
<dbReference type="CDD" id="cd14473">
    <property type="entry name" value="FERM_B-lobe"/>
    <property type="match status" value="1"/>
</dbReference>
<dbReference type="KEGG" id="lgi:LOTGIDRAFT_229291"/>
<dbReference type="GO" id="GO:0120025">
    <property type="term" value="C:plasma membrane bounded cell projection"/>
    <property type="evidence" value="ECO:0007669"/>
    <property type="project" value="UniProtKB-ARBA"/>
</dbReference>
<dbReference type="CDD" id="cd11884">
    <property type="entry name" value="SH3_MYO15"/>
    <property type="match status" value="1"/>
</dbReference>
<dbReference type="SMART" id="SM00015">
    <property type="entry name" value="IQ"/>
    <property type="match status" value="3"/>
</dbReference>
<evidence type="ECO:0000259" key="12">
    <source>
        <dbReference type="PROSITE" id="PS51016"/>
    </source>
</evidence>
<feature type="region of interest" description="Disordered" evidence="9">
    <location>
        <begin position="994"/>
        <end position="1040"/>
    </location>
</feature>
<dbReference type="PROSITE" id="PS50057">
    <property type="entry name" value="FERM_3"/>
    <property type="match status" value="1"/>
</dbReference>
<proteinExistence type="inferred from homology"/>
<dbReference type="EMBL" id="KB202953">
    <property type="protein sequence ID" value="ESO87136.1"/>
    <property type="molecule type" value="Genomic_DNA"/>
</dbReference>
<evidence type="ECO:0000256" key="8">
    <source>
        <dbReference type="SAM" id="Coils"/>
    </source>
</evidence>
<feature type="domain" description="MyTH4" evidence="12">
    <location>
        <begin position="1727"/>
        <end position="1881"/>
    </location>
</feature>
<dbReference type="Pfam" id="PF00612">
    <property type="entry name" value="IQ"/>
    <property type="match status" value="2"/>
</dbReference>
<dbReference type="Proteomes" id="UP000030746">
    <property type="component" value="Unassembled WGS sequence"/>
</dbReference>
<dbReference type="Pfam" id="PF14604">
    <property type="entry name" value="SH3_9"/>
    <property type="match status" value="1"/>
</dbReference>
<evidence type="ECO:0000313" key="14">
    <source>
        <dbReference type="Proteomes" id="UP000030746"/>
    </source>
</evidence>
<feature type="region of interest" description="Disordered" evidence="9">
    <location>
        <begin position="1280"/>
        <end position="1332"/>
    </location>
</feature>
<dbReference type="PANTHER" id="PTHR22692:SF26">
    <property type="entry name" value="SH3 DOMAIN-CONTAINING PROTEIN"/>
    <property type="match status" value="1"/>
</dbReference>
<evidence type="ECO:0008006" key="15">
    <source>
        <dbReference type="Google" id="ProtNLM"/>
    </source>
</evidence>
<dbReference type="InterPro" id="IPR000299">
    <property type="entry name" value="FERM_domain"/>
</dbReference>
<dbReference type="PROSITE" id="PS51016">
    <property type="entry name" value="MYTH4"/>
    <property type="match status" value="2"/>
</dbReference>
<evidence type="ECO:0000313" key="13">
    <source>
        <dbReference type="EMBL" id="ESO87136.1"/>
    </source>
</evidence>
<dbReference type="SMART" id="SM00295">
    <property type="entry name" value="B41"/>
    <property type="match status" value="1"/>
</dbReference>
<feature type="compositionally biased region" description="Low complexity" evidence="9">
    <location>
        <begin position="1280"/>
        <end position="1305"/>
    </location>
</feature>
<dbReference type="Pfam" id="PF26570">
    <property type="entry name" value="MYO15"/>
    <property type="match status" value="1"/>
</dbReference>
<feature type="coiled-coil region" evidence="8">
    <location>
        <begin position="266"/>
        <end position="312"/>
    </location>
</feature>
<dbReference type="RefSeq" id="XP_009062087.1">
    <property type="nucleotide sequence ID" value="XM_009063839.1"/>
</dbReference>
<keyword evidence="6" id="KW-0009">Actin-binding</keyword>
<dbReference type="SMART" id="SM00326">
    <property type="entry name" value="SH3"/>
    <property type="match status" value="1"/>
</dbReference>
<protein>
    <recommendedName>
        <fullName evidence="15">Unconventional myosin-XV</fullName>
    </recommendedName>
</protein>
<reference evidence="13 14" key="1">
    <citation type="journal article" date="2013" name="Nature">
        <title>Insights into bilaterian evolution from three spiralian genomes.</title>
        <authorList>
            <person name="Simakov O."/>
            <person name="Marletaz F."/>
            <person name="Cho S.J."/>
            <person name="Edsinger-Gonzales E."/>
            <person name="Havlak P."/>
            <person name="Hellsten U."/>
            <person name="Kuo D.H."/>
            <person name="Larsson T."/>
            <person name="Lv J."/>
            <person name="Arendt D."/>
            <person name="Savage R."/>
            <person name="Osoegawa K."/>
            <person name="de Jong P."/>
            <person name="Grimwood J."/>
            <person name="Chapman J.A."/>
            <person name="Shapiro H."/>
            <person name="Aerts A."/>
            <person name="Otillar R.P."/>
            <person name="Terry A.Y."/>
            <person name="Boore J.L."/>
            <person name="Grigoriev I.V."/>
            <person name="Lindberg D.R."/>
            <person name="Seaver E.C."/>
            <person name="Weisblat D.A."/>
            <person name="Putnam N.H."/>
            <person name="Rokhsar D.S."/>
        </authorList>
    </citation>
    <scope>NUCLEOTIDE SEQUENCE [LARGE SCALE GENOMIC DNA]</scope>
</reference>
<evidence type="ECO:0000256" key="6">
    <source>
        <dbReference type="ARBA" id="ARBA00023203"/>
    </source>
</evidence>
<comment type="subcellular location">
    <subcellularLocation>
        <location evidence="1">Cytoplasm</location>
    </subcellularLocation>
</comment>
<dbReference type="OMA" id="VIQCLSP"/>
<evidence type="ECO:0000256" key="2">
    <source>
        <dbReference type="ARBA" id="ARBA00008314"/>
    </source>
</evidence>
<dbReference type="InterPro" id="IPR019748">
    <property type="entry name" value="FERM_central"/>
</dbReference>
<dbReference type="PROSITE" id="PS50002">
    <property type="entry name" value="SH3"/>
    <property type="match status" value="1"/>
</dbReference>
<evidence type="ECO:0000256" key="4">
    <source>
        <dbReference type="ARBA" id="ARBA00022490"/>
    </source>
</evidence>
<dbReference type="CTD" id="20247960"/>
<dbReference type="Gene3D" id="1.25.40.530">
    <property type="entry name" value="MyTH4 domain"/>
    <property type="match status" value="3"/>
</dbReference>
<evidence type="ECO:0000256" key="5">
    <source>
        <dbReference type="ARBA" id="ARBA00022737"/>
    </source>
</evidence>
<feature type="domain" description="MyTH4" evidence="12">
    <location>
        <begin position="383"/>
        <end position="532"/>
    </location>
</feature>
<dbReference type="PROSITE" id="PS50096">
    <property type="entry name" value="IQ"/>
    <property type="match status" value="3"/>
</dbReference>
<evidence type="ECO:0000256" key="7">
    <source>
        <dbReference type="PROSITE-ProRule" id="PRU00192"/>
    </source>
</evidence>
<dbReference type="InterPro" id="IPR019749">
    <property type="entry name" value="Band_41_domain"/>
</dbReference>
<keyword evidence="14" id="KW-1185">Reference proteome</keyword>
<name>V4A1G8_LOTGI</name>
<feature type="coiled-coil region" evidence="8">
    <location>
        <begin position="921"/>
        <end position="984"/>
    </location>
</feature>
<comment type="similarity">
    <text evidence="2">Belongs to the TRAFAC class myosin-kinesin ATPase superfamily. Myosin family.</text>
</comment>
<dbReference type="Gene3D" id="1.20.5.190">
    <property type="match status" value="1"/>
</dbReference>
<dbReference type="InterPro" id="IPR059004">
    <property type="entry name" value="MYO15"/>
</dbReference>
<dbReference type="Pfam" id="PF00784">
    <property type="entry name" value="MyTH4"/>
    <property type="match status" value="2"/>
</dbReference>
<dbReference type="STRING" id="225164.V4A1G8"/>
<evidence type="ECO:0000259" key="11">
    <source>
        <dbReference type="PROSITE" id="PS50057"/>
    </source>
</evidence>
<accession>V4A1G8</accession>
<gene>
    <name evidence="13" type="ORF">LOTGIDRAFT_229291</name>
</gene>
<dbReference type="GO" id="GO:0005856">
    <property type="term" value="C:cytoskeleton"/>
    <property type="evidence" value="ECO:0007669"/>
    <property type="project" value="InterPro"/>
</dbReference>
<dbReference type="CDD" id="cd23767">
    <property type="entry name" value="IQCD"/>
    <property type="match status" value="1"/>
</dbReference>
<organism evidence="13 14">
    <name type="scientific">Lottia gigantea</name>
    <name type="common">Giant owl limpet</name>
    <dbReference type="NCBI Taxonomy" id="225164"/>
    <lineage>
        <taxon>Eukaryota</taxon>
        <taxon>Metazoa</taxon>
        <taxon>Spiralia</taxon>
        <taxon>Lophotrochozoa</taxon>
        <taxon>Mollusca</taxon>
        <taxon>Gastropoda</taxon>
        <taxon>Patellogastropoda</taxon>
        <taxon>Lottioidea</taxon>
        <taxon>Lottiidae</taxon>
        <taxon>Lottia</taxon>
    </lineage>
</organism>
<feature type="compositionally biased region" description="Pro residues" evidence="9">
    <location>
        <begin position="1155"/>
        <end position="1166"/>
    </location>
</feature>
<evidence type="ECO:0000259" key="10">
    <source>
        <dbReference type="PROSITE" id="PS50002"/>
    </source>
</evidence>
<evidence type="ECO:0000256" key="1">
    <source>
        <dbReference type="ARBA" id="ARBA00004496"/>
    </source>
</evidence>
<sequence>MARKSMIFRQINLGMEKPWDEKDQANEKVQKYLNSLPKCYVKRDLDYDLFPSADYFSLEYPKNQQFQNHKRKHFESKIKKSDKTLISCKSVTNIAGKRYKKHDIKKSKSQPEFSNLLTKTNIGLGPGKSGQRKSSIDTCSDNTYYSIHDVECLCKKCCMFQPNEVLKPVSSTKQWTKPEIDNRPFHSQVFMKESFEQHLDIEATKIMKAAVIKIQKCTRTFLARKRFKKSKKAATKVQTALRMWKARRDFRVFRNGIIKTQAQFRMRRQRRKYLQTREEIRRKLEQDKLLRRRKQEEEKMQREQQAKAAKAAASVNNLDIPGELAFVFSKLDDWHMIHHSQHVKTASGDVRPMDMGYKLPVDINSHVFNKFTSVYFKDPSWGAKSEPIRGPLTNVQENDIYHKAISVFKLILRFMNDTSMSEKRQKIVADYIVQMGLQNEGLRDELYCQLVNQTWKNQKIESVEKGWLLLAMCLSCFPSSSTLFKYLLKYVSDVGVNGYKIICQHKALQCANILPQLSRIYPPCYLEWMAAQRKANMALEVKFPDDVNMYGHVESWTSGELFTSHLLKLRGLPDNCHGWTVTLQQDVDFYELMGYDYVLDLISEMEIAPGFPTCKAYFLVSTDRARERPSHRRHFHSDVPHNPDRERLMIIVGRLPEMLKRDTSKMASGSINEIKQQRYVKHKTAQSSTVDDDLAFSMTSVLNQRPTEIMGKELSETKLNQRYTKRKPQGLTNGHSSGFTNGDISTIVEDDKEKELSGHKLNVRYFTSNGEVGHPHMNGDLSGNRMNARYVKSGVQGKKKFGGGIRKGNMDATSEASFVTNNTDFSHWVEDVFNNALNDHDDVIDSRSLEHRIKGGGKGIPGLQTQQNTTIPLPLGAFVPTSLPPSTLPVNTDAIQQLVAQQQLQQQQQQQAAVQAYMVQMAQAQRQQQEQQALMQAALQQQQQTSGVNVQQQTTTTHALRTALQQQELQNQLLKQSIEQEVLKKQLQQIQTGQSNIPASTTLSPSNSFNSGMSVQTNQLPGSAAGFSQSSVTSSVGPQTAPKKVSFIKNSFESANNAQSLMNQPSYKFRQQQTSSNATNNSVATAAASFNGASSSSSFEQHQQQPVTKVTVRTEERTRVQSNNVAHPPPPPPVVPISNVTTTEMVHKLHNQAAVPPPPPPPPPPEQSNFEPMIDKERGTFTFKDTDGRARTIRIGRVVWPPPVDQIEHAMRNVGKLDIDEQVAKDLEKMSGKGKWKRPEEPKSILKKEEKAPMKRAKSLVETTHMETLRLLEVKLGGAPAKKTTTTETAKKTTSTASTARAITAVPLPPALPPPLPDRPPPPKPSNLETTTTTETINRVTENITTTEPIYQTHIPVIEPEQPKIDYIALERVLTELYTQQKNFFLTYSPVPWKLHVRKEVFLPQEKLDNQLALHLIYCQVVQDVFNNACIRITKDDKVKMRSTLETYGISSHNVLSKEVSQQAKKIIVDTAKEWPTYFCRLFPVASTGHYSNIKYLGVSHTGIRFVTRERSLIDDSLMVIEDIRFEDVVDCVMPSDMTIQLNLKVKSVLFFTPRAKQLKNMIDKFCSESEKGNKYVVALRDYVTRESTLLSFRKGDIIKLMDPEMNLDQGWLYGSLHGIVGIFPAENVKHLMRHEETGDDGSESSVGTVIHDGKYSMMEYAMVNFRETIDKYEMLRSNDGSIRGTIKLIESLKLRNLQHLSRRHHHKSNNKGSDWSWREQAELIKWTRSPIQASLLKLPSAELNKISLECFICIMRFMGDYPMGNMTDYDCVIKILKSCHKYPELRDEIFCQLCKQTTNNRSMKQKSAIRGWRLLAIICAFYDCSDNLRPYLFKYLETNSSDISRPYCVAATLCLQNLRKTFRHGGRKNVPLREEVQALGDGRNCKRFPFVYSGSSQSGGMIQVKSCTVVQDAIEDICRNLNISDPVEFEEYTLFLRSRDGGFKKLRRDEYVLDITAECVRNQIMYDLIFQRTVWYFPIHHSDNEVYIDMIFQQCILDYLDGLLVEMPKGILARETFEDLVTMGALLYKSKDHSSVPSRRDLEILLPNTVLNMPDVKPQNWLNMIHSRIKEIPSRPPIAYRAQFIELLSKWNLFGSVFFHIKSIPNTAGECILAVNRNGVCFLKHETREVIVYHPFEETLSTRSYRSDNGVNYLDMKLGNLMVQKIMRVETDQGPDISNLIGQYLQVINRHRKRPDRPSPSAL</sequence>
<feature type="compositionally biased region" description="Pro residues" evidence="9">
    <location>
        <begin position="1307"/>
        <end position="1325"/>
    </location>
</feature>
<dbReference type="Gene3D" id="2.30.30.40">
    <property type="entry name" value="SH3 Domains"/>
    <property type="match status" value="1"/>
</dbReference>
<keyword evidence="3 7" id="KW-0728">SH3 domain</keyword>
<keyword evidence="4" id="KW-0963">Cytoplasm</keyword>
<keyword evidence="8" id="KW-0175">Coiled coil</keyword>
<dbReference type="InterPro" id="IPR036028">
    <property type="entry name" value="SH3-like_dom_sf"/>
</dbReference>
<dbReference type="InterPro" id="IPR000857">
    <property type="entry name" value="MyTH4_dom"/>
</dbReference>
<dbReference type="OrthoDB" id="312459at2759"/>
<feature type="domain" description="SH3" evidence="10">
    <location>
        <begin position="1572"/>
        <end position="1634"/>
    </location>
</feature>
<dbReference type="InterPro" id="IPR001452">
    <property type="entry name" value="SH3_domain"/>
</dbReference>
<dbReference type="GeneID" id="20247960"/>